<evidence type="ECO:0000313" key="3">
    <source>
        <dbReference type="Proteomes" id="UP001432322"/>
    </source>
</evidence>
<evidence type="ECO:0000256" key="1">
    <source>
        <dbReference type="SAM" id="MobiDB-lite"/>
    </source>
</evidence>
<organism evidence="2 3">
    <name type="scientific">Pristionchus fissidentatus</name>
    <dbReference type="NCBI Taxonomy" id="1538716"/>
    <lineage>
        <taxon>Eukaryota</taxon>
        <taxon>Metazoa</taxon>
        <taxon>Ecdysozoa</taxon>
        <taxon>Nematoda</taxon>
        <taxon>Chromadorea</taxon>
        <taxon>Rhabditida</taxon>
        <taxon>Rhabditina</taxon>
        <taxon>Diplogasteromorpha</taxon>
        <taxon>Diplogasteroidea</taxon>
        <taxon>Neodiplogasteridae</taxon>
        <taxon>Pristionchus</taxon>
    </lineage>
</organism>
<dbReference type="AlphaFoldDB" id="A0AAV5V799"/>
<accession>A0AAV5V799</accession>
<reference evidence="2" key="1">
    <citation type="submission" date="2023-10" db="EMBL/GenBank/DDBJ databases">
        <title>Genome assembly of Pristionchus species.</title>
        <authorList>
            <person name="Yoshida K."/>
            <person name="Sommer R.J."/>
        </authorList>
    </citation>
    <scope>NUCLEOTIDE SEQUENCE</scope>
    <source>
        <strain evidence="2">RS5133</strain>
    </source>
</reference>
<evidence type="ECO:0000313" key="2">
    <source>
        <dbReference type="EMBL" id="GMT15526.1"/>
    </source>
</evidence>
<protein>
    <submittedName>
        <fullName evidence="2">Uncharacterized protein</fullName>
    </submittedName>
</protein>
<keyword evidence="3" id="KW-1185">Reference proteome</keyword>
<feature type="non-terminal residue" evidence="2">
    <location>
        <position position="313"/>
    </location>
</feature>
<name>A0AAV5V799_9BILA</name>
<comment type="caution">
    <text evidence="2">The sequence shown here is derived from an EMBL/GenBank/DDBJ whole genome shotgun (WGS) entry which is preliminary data.</text>
</comment>
<dbReference type="Proteomes" id="UP001432322">
    <property type="component" value="Unassembled WGS sequence"/>
</dbReference>
<feature type="compositionally biased region" description="Polar residues" evidence="1">
    <location>
        <begin position="261"/>
        <end position="273"/>
    </location>
</feature>
<feature type="region of interest" description="Disordered" evidence="1">
    <location>
        <begin position="256"/>
        <end position="313"/>
    </location>
</feature>
<feature type="compositionally biased region" description="Polar residues" evidence="1">
    <location>
        <begin position="283"/>
        <end position="293"/>
    </location>
</feature>
<dbReference type="EMBL" id="BTSY01000002">
    <property type="protein sequence ID" value="GMT15526.1"/>
    <property type="molecule type" value="Genomic_DNA"/>
</dbReference>
<sequence length="313" mass="35273">QVDFTLVQGGHDASPQPRVIVPSRTMRLQDHPRQHRELPNVIFAPVEGSRVLTKTAFINANSKETNDEAFKIYEHFLATKGQSVLAQVADPFFVTQPPERTTIATPSELRAAKKKHPFDSVQITTTTQPTFTMASVSIQEVRKAPRNNSQQVRQFAQGRNLRREEQRYPSETKPVVRARMIASPMVGHQPSSLNSATAREITAAPTALPLARSRFPQAVQSPFRSQFADPPFVPDMRNPDEVAWANYLAARYNEQNRRLNQRPSSGGSFTRNIQPGRPIPLPNRQNDLISPDQSPEMFVPPASPFELEEDHRR</sequence>
<gene>
    <name evidence="2" type="ORF">PFISCL1PPCAC_6823</name>
</gene>
<proteinExistence type="predicted"/>
<feature type="non-terminal residue" evidence="2">
    <location>
        <position position="1"/>
    </location>
</feature>